<proteinExistence type="predicted"/>
<keyword evidence="3" id="KW-1185">Reference proteome</keyword>
<feature type="signal peptide" evidence="1">
    <location>
        <begin position="1"/>
        <end position="16"/>
    </location>
</feature>
<dbReference type="InterPro" id="IPR035992">
    <property type="entry name" value="Ricin_B-like_lectins"/>
</dbReference>
<dbReference type="OrthoDB" id="3002175at2759"/>
<accession>A0A8H6H732</accession>
<dbReference type="CDD" id="cd00161">
    <property type="entry name" value="beta-trefoil_Ricin-like"/>
    <property type="match status" value="1"/>
</dbReference>
<dbReference type="Gene3D" id="2.80.10.50">
    <property type="match status" value="1"/>
</dbReference>
<evidence type="ECO:0000313" key="2">
    <source>
        <dbReference type="EMBL" id="KAF6741660.1"/>
    </source>
</evidence>
<name>A0A8H6H732_9AGAR</name>
<dbReference type="EMBL" id="JACGCI010000225">
    <property type="protein sequence ID" value="KAF6741660.1"/>
    <property type="molecule type" value="Genomic_DNA"/>
</dbReference>
<reference evidence="2 3" key="1">
    <citation type="submission" date="2020-07" db="EMBL/GenBank/DDBJ databases">
        <title>Comparative genomics of pyrophilous fungi reveals a link between fire events and developmental genes.</title>
        <authorList>
            <consortium name="DOE Joint Genome Institute"/>
            <person name="Steindorff A.S."/>
            <person name="Carver A."/>
            <person name="Calhoun S."/>
            <person name="Stillman K."/>
            <person name="Liu H."/>
            <person name="Lipzen A."/>
            <person name="Pangilinan J."/>
            <person name="Labutti K."/>
            <person name="Bruns T.D."/>
            <person name="Grigoriev I.V."/>
        </authorList>
    </citation>
    <scope>NUCLEOTIDE SEQUENCE [LARGE SCALE GENOMIC DNA]</scope>
    <source>
        <strain evidence="2 3">CBS 144469</strain>
    </source>
</reference>
<comment type="caution">
    <text evidence="2">The sequence shown here is derived from an EMBL/GenBank/DDBJ whole genome shotgun (WGS) entry which is preliminary data.</text>
</comment>
<gene>
    <name evidence="2" type="ORF">DFP72DRAFT_1054844</name>
</gene>
<dbReference type="AlphaFoldDB" id="A0A8H6H732"/>
<feature type="chain" id="PRO_5034168912" description="Ricin B lectin domain-containing protein" evidence="1">
    <location>
        <begin position="17"/>
        <end position="486"/>
    </location>
</feature>
<evidence type="ECO:0008006" key="4">
    <source>
        <dbReference type="Google" id="ProtNLM"/>
    </source>
</evidence>
<protein>
    <recommendedName>
        <fullName evidence="4">Ricin B lectin domain-containing protein</fullName>
    </recommendedName>
</protein>
<dbReference type="Proteomes" id="UP000521943">
    <property type="component" value="Unassembled WGS sequence"/>
</dbReference>
<evidence type="ECO:0000313" key="3">
    <source>
        <dbReference type="Proteomes" id="UP000521943"/>
    </source>
</evidence>
<evidence type="ECO:0000256" key="1">
    <source>
        <dbReference type="SAM" id="SignalP"/>
    </source>
</evidence>
<organism evidence="2 3">
    <name type="scientific">Ephemerocybe angulata</name>
    <dbReference type="NCBI Taxonomy" id="980116"/>
    <lineage>
        <taxon>Eukaryota</taxon>
        <taxon>Fungi</taxon>
        <taxon>Dikarya</taxon>
        <taxon>Basidiomycota</taxon>
        <taxon>Agaricomycotina</taxon>
        <taxon>Agaricomycetes</taxon>
        <taxon>Agaricomycetidae</taxon>
        <taxon>Agaricales</taxon>
        <taxon>Agaricineae</taxon>
        <taxon>Psathyrellaceae</taxon>
        <taxon>Ephemerocybe</taxon>
    </lineage>
</organism>
<keyword evidence="1" id="KW-0732">Signal</keyword>
<sequence length="486" mass="53585">MKIYLALFPLVQLAMGQVPATQYILYNNCPTALPLFVAGDLVDTIPYRGNRTRFMSGNGSFYYFVKDPNQINTGLSIVPQNRPTTNGFCVPAICEDRNCPNAFTLPPNDQTFPPANPAMVAPPLPYYQCPFANTTYIVTILIVASQVLPQRQLGDEFLTHYNVTVTTRISGWKGQYSAKTIIYQTRWALNTDLPALKVDGYQYWVDRDAKPDVVKWARRPGHPKHSAGTTTAMRTSFTLLTLATAVLAISTAQALEKRQTPYASQFVIHNSCPSAINLYIGGQLDSRIPTGGSVTKFSAPGFFYTDANGGNANGAGTLRAGFYDNGYYYMVRDGEGPLNTGMTITPNQRPSPGGMCQSISCNTDNCTTPFSQPPTAFPPVPYRKHDIRHQLLLVWLVARPLVMPHPTFDHIEKCIDVQGGILANGTPVQLYDCNGTPAQNWLLDRGSTKIQLLVGWHLSFSIGQCLDLPNGDLSNSNKNENQVWKL</sequence>
<dbReference type="SUPFAM" id="SSF50370">
    <property type="entry name" value="Ricin B-like lectins"/>
    <property type="match status" value="1"/>
</dbReference>
<dbReference type="PROSITE" id="PS50231">
    <property type="entry name" value="RICIN_B_LECTIN"/>
    <property type="match status" value="1"/>
</dbReference>